<feature type="region of interest" description="Disordered" evidence="1">
    <location>
        <begin position="1"/>
        <end position="222"/>
    </location>
</feature>
<protein>
    <recommendedName>
        <fullName evidence="2">Bacteriophage Mu Gp45 N-terminal domain-containing protein</fullName>
    </recommendedName>
</protein>
<feature type="compositionally biased region" description="Basic and acidic residues" evidence="1">
    <location>
        <begin position="173"/>
        <end position="187"/>
    </location>
</feature>
<feature type="compositionally biased region" description="Low complexity" evidence="1">
    <location>
        <begin position="64"/>
        <end position="83"/>
    </location>
</feature>
<reference evidence="3 4" key="1">
    <citation type="submission" date="2018-12" db="EMBL/GenBank/DDBJ databases">
        <title>bacterium Hansschlegelia zhihuaiae S113.</title>
        <authorList>
            <person name="He J."/>
        </authorList>
    </citation>
    <scope>NUCLEOTIDE SEQUENCE [LARGE SCALE GENOMIC DNA]</scope>
    <source>
        <strain evidence="3 4">S 113</strain>
    </source>
</reference>
<feature type="compositionally biased region" description="Basic residues" evidence="1">
    <location>
        <begin position="1"/>
        <end position="11"/>
    </location>
</feature>
<dbReference type="InterPro" id="IPR053861">
    <property type="entry name" value="Phage_Mu_Gp45_N"/>
</dbReference>
<organism evidence="3 4">
    <name type="scientific">Hansschlegelia zhihuaiae</name>
    <dbReference type="NCBI Taxonomy" id="405005"/>
    <lineage>
        <taxon>Bacteria</taxon>
        <taxon>Pseudomonadati</taxon>
        <taxon>Pseudomonadota</taxon>
        <taxon>Alphaproteobacteria</taxon>
        <taxon>Hyphomicrobiales</taxon>
        <taxon>Methylopilaceae</taxon>
        <taxon>Hansschlegelia</taxon>
    </lineage>
</organism>
<proteinExistence type="predicted"/>
<feature type="compositionally biased region" description="Basic and acidic residues" evidence="1">
    <location>
        <begin position="42"/>
        <end position="54"/>
    </location>
</feature>
<dbReference type="Pfam" id="PF06890">
    <property type="entry name" value="Phage_Mu_Gp45"/>
    <property type="match status" value="1"/>
</dbReference>
<feature type="compositionally biased region" description="Basic and acidic residues" evidence="1">
    <location>
        <begin position="146"/>
        <end position="156"/>
    </location>
</feature>
<dbReference type="OrthoDB" id="8449472at2"/>
<dbReference type="AlphaFoldDB" id="A0A4Q0M490"/>
<feature type="compositionally biased region" description="Low complexity" evidence="1">
    <location>
        <begin position="157"/>
        <end position="166"/>
    </location>
</feature>
<gene>
    <name evidence="3" type="ORF">EK403_20985</name>
</gene>
<evidence type="ECO:0000313" key="3">
    <source>
        <dbReference type="EMBL" id="RXF67704.1"/>
    </source>
</evidence>
<evidence type="ECO:0000313" key="4">
    <source>
        <dbReference type="Proteomes" id="UP000289708"/>
    </source>
</evidence>
<name>A0A4Q0M490_9HYPH</name>
<evidence type="ECO:0000259" key="2">
    <source>
        <dbReference type="Pfam" id="PF06890"/>
    </source>
</evidence>
<feature type="compositionally biased region" description="Basic residues" evidence="1">
    <location>
        <begin position="209"/>
        <end position="219"/>
    </location>
</feature>
<feature type="domain" description="Bacteriophage Mu Gp45 N-terminal" evidence="2">
    <location>
        <begin position="228"/>
        <end position="284"/>
    </location>
</feature>
<keyword evidence="4" id="KW-1185">Reference proteome</keyword>
<evidence type="ECO:0000256" key="1">
    <source>
        <dbReference type="SAM" id="MobiDB-lite"/>
    </source>
</evidence>
<accession>A0A4Q0M490</accession>
<dbReference type="EMBL" id="RYFI01000031">
    <property type="protein sequence ID" value="RXF67704.1"/>
    <property type="molecule type" value="Genomic_DNA"/>
</dbReference>
<sequence length="381" mass="40044">MGSRIPLRRRPREGPGNPAGAGRASVRHAGARGAPPGPVPDGRARRLGADDARPRRPRRRRAGRGPVAAPRLSGPRFAAPRLLRGGGAGTAGARDRRQGAPPGGAGRGPVLWAPPAARAVQRGLEPAGAARRPRAMGAPPPQRRPAHGDGERRDLAGRCGRALGAAETGLRPSAERGHLRGPRDPGRRVHARRRRGRRRWHDRGAHAGQARHARRRRGSSRMSGRLFRVALDETDDSGDQQTATLLGPAGETLKQVHRVQPFGFHSSPPKGSHGVGLQFGGGPDGGRLLAAALGLESPAHRPKDRPVGSTIIYDMHGNAVSLVQAELRIVGVSRAVIAAPVIVLEGTVHLGGEGGQQVHRKGDMDSDGDTAVDSATKVYAL</sequence>
<comment type="caution">
    <text evidence="3">The sequence shown here is derived from an EMBL/GenBank/DDBJ whole genome shotgun (WGS) entry which is preliminary data.</text>
</comment>
<feature type="compositionally biased region" description="Basic residues" evidence="1">
    <location>
        <begin position="188"/>
        <end position="201"/>
    </location>
</feature>
<dbReference type="Proteomes" id="UP000289708">
    <property type="component" value="Unassembled WGS sequence"/>
</dbReference>